<accession>A0A5C8P4W5</accession>
<dbReference type="Gene3D" id="3.40.50.410">
    <property type="entry name" value="von Willebrand factor, type A domain"/>
    <property type="match status" value="1"/>
</dbReference>
<evidence type="ECO:0000256" key="7">
    <source>
        <dbReference type="SAM" id="SignalP"/>
    </source>
</evidence>
<organism evidence="9 10">
    <name type="scientific">Zeimonas arvi</name>
    <dbReference type="NCBI Taxonomy" id="2498847"/>
    <lineage>
        <taxon>Bacteria</taxon>
        <taxon>Pseudomonadati</taxon>
        <taxon>Pseudomonadota</taxon>
        <taxon>Betaproteobacteria</taxon>
        <taxon>Burkholderiales</taxon>
        <taxon>Burkholderiaceae</taxon>
        <taxon>Zeimonas</taxon>
    </lineage>
</organism>
<protein>
    <submittedName>
        <fullName evidence="9">Pilus assembly protein PilY</fullName>
    </submittedName>
</protein>
<name>A0A5C8P4W5_9BURK</name>
<dbReference type="Proteomes" id="UP000321548">
    <property type="component" value="Unassembled WGS sequence"/>
</dbReference>
<reference evidence="9 10" key="1">
    <citation type="submission" date="2019-06" db="EMBL/GenBank/DDBJ databases">
        <title>Quisquiliibacterium sp. nov., isolated from a maize field.</title>
        <authorList>
            <person name="Lin S.-Y."/>
            <person name="Tsai C.-F."/>
            <person name="Young C.-C."/>
        </authorList>
    </citation>
    <scope>NUCLEOTIDE SEQUENCE [LARGE SCALE GENOMIC DNA]</scope>
    <source>
        <strain evidence="9 10">CC-CFT501</strain>
    </source>
</reference>
<keyword evidence="7" id="KW-0732">Signal</keyword>
<dbReference type="InterPro" id="IPR002035">
    <property type="entry name" value="VWF_A"/>
</dbReference>
<dbReference type="RefSeq" id="WP_147702857.1">
    <property type="nucleotide sequence ID" value="NZ_VDUY01000001.1"/>
</dbReference>
<comment type="similarity">
    <text evidence="2">Belongs to the PilY1 family.</text>
</comment>
<evidence type="ECO:0000256" key="5">
    <source>
        <dbReference type="ARBA" id="ARBA00022837"/>
    </source>
</evidence>
<dbReference type="InterPro" id="IPR036465">
    <property type="entry name" value="vWFA_dom_sf"/>
</dbReference>
<evidence type="ECO:0000256" key="1">
    <source>
        <dbReference type="ARBA" id="ARBA00004561"/>
    </source>
</evidence>
<dbReference type="PROSITE" id="PS50234">
    <property type="entry name" value="VWFA"/>
    <property type="match status" value="1"/>
</dbReference>
<proteinExistence type="inferred from homology"/>
<evidence type="ECO:0000259" key="8">
    <source>
        <dbReference type="PROSITE" id="PS50234"/>
    </source>
</evidence>
<gene>
    <name evidence="9" type="ORF">FHP08_03315</name>
</gene>
<dbReference type="OrthoDB" id="7156875at2"/>
<keyword evidence="10" id="KW-1185">Reference proteome</keyword>
<keyword evidence="4" id="KW-0479">Metal-binding</keyword>
<dbReference type="GO" id="GO:0046872">
    <property type="term" value="F:metal ion binding"/>
    <property type="evidence" value="ECO:0007669"/>
    <property type="project" value="UniProtKB-KW"/>
</dbReference>
<feature type="domain" description="VWFA" evidence="8">
    <location>
        <begin position="47"/>
        <end position="336"/>
    </location>
</feature>
<keyword evidence="6" id="KW-0281">Fimbrium</keyword>
<dbReference type="SUPFAM" id="SSF50998">
    <property type="entry name" value="Quinoprotein alcohol dehydrogenase-like"/>
    <property type="match status" value="1"/>
</dbReference>
<evidence type="ECO:0000313" key="9">
    <source>
        <dbReference type="EMBL" id="TXL68721.1"/>
    </source>
</evidence>
<comment type="caution">
    <text evidence="9">The sequence shown here is derived from an EMBL/GenBank/DDBJ whole genome shotgun (WGS) entry which is preliminary data.</text>
</comment>
<dbReference type="EMBL" id="VDUY01000001">
    <property type="protein sequence ID" value="TXL68721.1"/>
    <property type="molecule type" value="Genomic_DNA"/>
</dbReference>
<dbReference type="InterPro" id="IPR011047">
    <property type="entry name" value="Quinoprotein_ADH-like_sf"/>
</dbReference>
<comment type="subcellular location">
    <subcellularLocation>
        <location evidence="1">Fimbrium</location>
    </subcellularLocation>
</comment>
<evidence type="ECO:0000256" key="2">
    <source>
        <dbReference type="ARBA" id="ARBA00008387"/>
    </source>
</evidence>
<evidence type="ECO:0000256" key="3">
    <source>
        <dbReference type="ARBA" id="ARBA00022558"/>
    </source>
</evidence>
<sequence>MSRSLHRWLAGTMASCGALALVAAAGSARAEDIDIYSANVGGTDRPNVLLVLDNSANWQSSLVHNCKYKENGVLTAEGPAETTAKVGLEKCALHNVIDALPTGPTGEALYNVGLMMFSSSGAKVDGGYPRIAIVPVTATEKANMKARIRAISHPADKSDSPAFAKALHEAYLYYAGAAPFAGDQLKASDMWRVDGRAFSGGKYVSPAAGSCSRNYVIFIGNGSPGDPVGGTKPESLLAGLGGDTTMLTYASGYIKNSDQANYADEYTKFMASADLSTKEGAQMITTYTVGVTDGAKNDAQYLNFLRAMAQQGGGDFHEARSADQLTTALLDIFQELADVDSAFVSASLPVSVNSRGTYLNQIFMGLFRPDATAAPRWRGNLKQYQFAYDAATDSLQLADGAGNPAINPATGFFAPSAVSFWTTNSTFWASEQMGTPPSASDAPDGQVVEKGGAAQRLREAYATSTSGPNRRVFTCTGCAGDSTLGSATGTVFGSSNSGITQAALGVADATDRAALIDWVRGKDNAGDELGASSARWIRPSVHGDVLHSRPVVVNYGGSKGVVVFYGANDGMLHAVNGNQTQAGPDGTIAGGEYWSFVPTEGFDKLKRLRDNDPKIRLSTTPLGGTATPRGYFFDGPLSFYQKIDANGDTDKVYLYAAMRRGGRALYSFDVTDPTAPKFRWKKTNADIPVLGQTWSEARVAKVKGYSNPVLVMGAGYDAAAEDAEPQGAVTMGNAVLVLDAETGTVLANFPTARPVVADIALVDTDYDGLVDRGYAADLGGNVYRIDFEAGTTSGTGVWAMKTFASLGARKIFYAPDVVVTKNYAVVLVGTGDREKPLDASTDERFFSLFDDNPAKGLPATFTPISITDVVTQSSFTTPSAVRGCYVALDPAGEKVVNSPVTAGGVTYFSTNRPSSSTGNSCNGNLGEAKVYGVPLMCKTPKSQVLLGGGLPPSPVTGNVAVTYVKPDGTTGTRLVPFIIGGFNTKKSGIEGSKVPITVPPKRKRLYWYPETER</sequence>
<keyword evidence="5" id="KW-0106">Calcium</keyword>
<dbReference type="InterPro" id="IPR008707">
    <property type="entry name" value="B-propeller_PilY1"/>
</dbReference>
<evidence type="ECO:0000256" key="6">
    <source>
        <dbReference type="ARBA" id="ARBA00023263"/>
    </source>
</evidence>
<dbReference type="AlphaFoldDB" id="A0A5C8P4W5"/>
<evidence type="ECO:0000256" key="4">
    <source>
        <dbReference type="ARBA" id="ARBA00022723"/>
    </source>
</evidence>
<dbReference type="Pfam" id="PF05567">
    <property type="entry name" value="T4P_PilY1"/>
    <property type="match status" value="1"/>
</dbReference>
<dbReference type="GO" id="GO:0009289">
    <property type="term" value="C:pilus"/>
    <property type="evidence" value="ECO:0007669"/>
    <property type="project" value="UniProtKB-SubCell"/>
</dbReference>
<feature type="signal peptide" evidence="7">
    <location>
        <begin position="1"/>
        <end position="30"/>
    </location>
</feature>
<feature type="chain" id="PRO_5023080048" evidence="7">
    <location>
        <begin position="31"/>
        <end position="1013"/>
    </location>
</feature>
<evidence type="ECO:0000313" key="10">
    <source>
        <dbReference type="Proteomes" id="UP000321548"/>
    </source>
</evidence>
<keyword evidence="3" id="KW-1029">Fimbrium biogenesis</keyword>